<protein>
    <submittedName>
        <fullName evidence="2">Nuclear transport factor 2 family protein</fullName>
    </submittedName>
</protein>
<dbReference type="SUPFAM" id="SSF54427">
    <property type="entry name" value="NTF2-like"/>
    <property type="match status" value="1"/>
</dbReference>
<dbReference type="InterPro" id="IPR027843">
    <property type="entry name" value="DUF4440"/>
</dbReference>
<proteinExistence type="predicted"/>
<dbReference type="Proteomes" id="UP000501325">
    <property type="component" value="Chromosome"/>
</dbReference>
<dbReference type="Pfam" id="PF14534">
    <property type="entry name" value="DUF4440"/>
    <property type="match status" value="1"/>
</dbReference>
<dbReference type="Gene3D" id="3.10.450.50">
    <property type="match status" value="1"/>
</dbReference>
<sequence>MAAGRPDLRSQVVAADARLFELFMERCDPAALRAMVTDDFEFFDDRGGLVATDGDAFVAQYATRCKGRDAPDAWRSRREALDETVAVFPIEQYGAVETGEHVFYERQGDGEESRVGRARFAQMWKLEGGSWKLARVFSYDHGPLP</sequence>
<reference evidence="2 3" key="1">
    <citation type="submission" date="2020-01" db="EMBL/GenBank/DDBJ databases">
        <authorList>
            <person name="Wang S."/>
        </authorList>
    </citation>
    <scope>NUCLEOTIDE SEQUENCE [LARGE SCALE GENOMIC DNA]</scope>
    <source>
        <strain evidence="2 3">D151-2-6</strain>
    </source>
</reference>
<dbReference type="EMBL" id="CP048751">
    <property type="protein sequence ID" value="QIH74655.1"/>
    <property type="molecule type" value="Genomic_DNA"/>
</dbReference>
<dbReference type="KEGG" id="bmed:GYM46_12265"/>
<evidence type="ECO:0000259" key="1">
    <source>
        <dbReference type="Pfam" id="PF14534"/>
    </source>
</evidence>
<name>A0AB37ECL1_9CAUL</name>
<evidence type="ECO:0000313" key="2">
    <source>
        <dbReference type="EMBL" id="QIH74655.1"/>
    </source>
</evidence>
<gene>
    <name evidence="2" type="ORF">GYM46_12265</name>
</gene>
<feature type="domain" description="DUF4440" evidence="1">
    <location>
        <begin position="13"/>
        <end position="133"/>
    </location>
</feature>
<dbReference type="AlphaFoldDB" id="A0AB37ECL1"/>
<dbReference type="InterPro" id="IPR032710">
    <property type="entry name" value="NTF2-like_dom_sf"/>
</dbReference>
<accession>A0AB37ECL1</accession>
<organism evidence="2 3">
    <name type="scientific">Brevundimonas mediterranea</name>
    <dbReference type="NCBI Taxonomy" id="74329"/>
    <lineage>
        <taxon>Bacteria</taxon>
        <taxon>Pseudomonadati</taxon>
        <taxon>Pseudomonadota</taxon>
        <taxon>Alphaproteobacteria</taxon>
        <taxon>Caulobacterales</taxon>
        <taxon>Caulobacteraceae</taxon>
        <taxon>Brevundimonas</taxon>
    </lineage>
</organism>
<evidence type="ECO:0000313" key="3">
    <source>
        <dbReference type="Proteomes" id="UP000501325"/>
    </source>
</evidence>